<dbReference type="InterPro" id="IPR035472">
    <property type="entry name" value="RpiR-like_SIS"/>
</dbReference>
<dbReference type="PANTHER" id="PTHR30390:SF7">
    <property type="entry name" value="PHOSPHOHEPTOSE ISOMERASE"/>
    <property type="match status" value="1"/>
</dbReference>
<evidence type="ECO:0000259" key="1">
    <source>
        <dbReference type="PROSITE" id="PS51464"/>
    </source>
</evidence>
<dbReference type="AlphaFoldDB" id="A0A644YFU6"/>
<dbReference type="GO" id="GO:0097367">
    <property type="term" value="F:carbohydrate derivative binding"/>
    <property type="evidence" value="ECO:0007669"/>
    <property type="project" value="InterPro"/>
</dbReference>
<sequence>MKVWEQYLDVELDTLRKIRATQSVNIEKAAEILAECTKNDGIIRVFGCGHSHLIADDVFYRSATLGNVQAVLEEAVTGNTQISKSGFMEKMEGYAEKILDYYRLQPNDAVICISNSGNNAVTLEFADLCQKRGYPVIVLTNTDYSKTLKPRHSSGRRLMDCGDIVISNCSPIGDAAVVIEGLPMKVGSTSSIPFIFLINAILAEAVDRCIKAGFTPDVYYNGSLRVNDSRIGDHNFAIIDKYFYRMRNL</sequence>
<dbReference type="GO" id="GO:1901135">
    <property type="term" value="P:carbohydrate derivative metabolic process"/>
    <property type="evidence" value="ECO:0007669"/>
    <property type="project" value="InterPro"/>
</dbReference>
<dbReference type="EMBL" id="VSSQ01004843">
    <property type="protein sequence ID" value="MPM26848.1"/>
    <property type="molecule type" value="Genomic_DNA"/>
</dbReference>
<dbReference type="InterPro" id="IPR046348">
    <property type="entry name" value="SIS_dom_sf"/>
</dbReference>
<gene>
    <name evidence="2" type="ORF">SDC9_73353</name>
</gene>
<dbReference type="Pfam" id="PF13580">
    <property type="entry name" value="SIS_2"/>
    <property type="match status" value="1"/>
</dbReference>
<reference evidence="2" key="1">
    <citation type="submission" date="2019-08" db="EMBL/GenBank/DDBJ databases">
        <authorList>
            <person name="Kucharzyk K."/>
            <person name="Murdoch R.W."/>
            <person name="Higgins S."/>
            <person name="Loffler F."/>
        </authorList>
    </citation>
    <scope>NUCLEOTIDE SEQUENCE</scope>
</reference>
<evidence type="ECO:0000313" key="2">
    <source>
        <dbReference type="EMBL" id="MPM26848.1"/>
    </source>
</evidence>
<dbReference type="InterPro" id="IPR050099">
    <property type="entry name" value="SIS_GmhA/DiaA_subfam"/>
</dbReference>
<dbReference type="CDD" id="cd05013">
    <property type="entry name" value="SIS_RpiR"/>
    <property type="match status" value="1"/>
</dbReference>
<dbReference type="PANTHER" id="PTHR30390">
    <property type="entry name" value="SEDOHEPTULOSE 7-PHOSPHATE ISOMERASE / DNAA INITIATOR-ASSOCIATING FACTOR FOR REPLICATION INITIATION"/>
    <property type="match status" value="1"/>
</dbReference>
<protein>
    <recommendedName>
        <fullName evidence="1">SIS domain-containing protein</fullName>
    </recommendedName>
</protein>
<organism evidence="2">
    <name type="scientific">bioreactor metagenome</name>
    <dbReference type="NCBI Taxonomy" id="1076179"/>
    <lineage>
        <taxon>unclassified sequences</taxon>
        <taxon>metagenomes</taxon>
        <taxon>ecological metagenomes</taxon>
    </lineage>
</organism>
<dbReference type="NCBIfam" id="NF002805">
    <property type="entry name" value="PRK02947.1"/>
    <property type="match status" value="1"/>
</dbReference>
<feature type="domain" description="SIS" evidence="1">
    <location>
        <begin position="33"/>
        <end position="211"/>
    </location>
</feature>
<name>A0A644YFU6_9ZZZZ</name>
<dbReference type="SUPFAM" id="SSF53697">
    <property type="entry name" value="SIS domain"/>
    <property type="match status" value="1"/>
</dbReference>
<dbReference type="PROSITE" id="PS51464">
    <property type="entry name" value="SIS"/>
    <property type="match status" value="1"/>
</dbReference>
<dbReference type="Gene3D" id="3.40.50.10490">
    <property type="entry name" value="Glucose-6-phosphate isomerase like protein, domain 1"/>
    <property type="match status" value="1"/>
</dbReference>
<proteinExistence type="predicted"/>
<comment type="caution">
    <text evidence="2">The sequence shown here is derived from an EMBL/GenBank/DDBJ whole genome shotgun (WGS) entry which is preliminary data.</text>
</comment>
<dbReference type="InterPro" id="IPR001347">
    <property type="entry name" value="SIS_dom"/>
</dbReference>
<accession>A0A644YFU6</accession>